<feature type="transmembrane region" description="Helical" evidence="6">
    <location>
        <begin position="168"/>
        <end position="186"/>
    </location>
</feature>
<evidence type="ECO:0000259" key="7">
    <source>
        <dbReference type="PROSITE" id="PS50850"/>
    </source>
</evidence>
<dbReference type="Gene3D" id="1.20.1250.20">
    <property type="entry name" value="MFS general substrate transporter like domains"/>
    <property type="match status" value="1"/>
</dbReference>
<dbReference type="PROSITE" id="PS50850">
    <property type="entry name" value="MFS"/>
    <property type="match status" value="1"/>
</dbReference>
<feature type="compositionally biased region" description="Basic and acidic residues" evidence="5">
    <location>
        <begin position="1"/>
        <end position="11"/>
    </location>
</feature>
<feature type="transmembrane region" description="Helical" evidence="6">
    <location>
        <begin position="226"/>
        <end position="245"/>
    </location>
</feature>
<dbReference type="EMBL" id="RWJN01000002">
    <property type="protein sequence ID" value="TCD71766.1"/>
    <property type="molecule type" value="Genomic_DNA"/>
</dbReference>
<dbReference type="InterPro" id="IPR011701">
    <property type="entry name" value="MFS"/>
</dbReference>
<feature type="transmembrane region" description="Helical" evidence="6">
    <location>
        <begin position="333"/>
        <end position="352"/>
    </location>
</feature>
<keyword evidence="3 6" id="KW-1133">Transmembrane helix</keyword>
<evidence type="ECO:0000256" key="2">
    <source>
        <dbReference type="ARBA" id="ARBA00022692"/>
    </source>
</evidence>
<feature type="transmembrane region" description="Helical" evidence="6">
    <location>
        <begin position="136"/>
        <end position="156"/>
    </location>
</feature>
<accession>A0A4R0RUM8</accession>
<feature type="transmembrane region" description="Helical" evidence="6">
    <location>
        <begin position="411"/>
        <end position="427"/>
    </location>
</feature>
<dbReference type="PANTHER" id="PTHR23502:SF134">
    <property type="entry name" value="MAJOR FACILITATOR SUPERFAMILY (MFS) PROFILE DOMAIN-CONTAINING PROTEIN-RELATED"/>
    <property type="match status" value="1"/>
</dbReference>
<name>A0A4R0RUM8_9APHY</name>
<gene>
    <name evidence="8" type="ORF">EIP91_003109</name>
</gene>
<evidence type="ECO:0000313" key="8">
    <source>
        <dbReference type="EMBL" id="TCD71766.1"/>
    </source>
</evidence>
<organism evidence="8 9">
    <name type="scientific">Steccherinum ochraceum</name>
    <dbReference type="NCBI Taxonomy" id="92696"/>
    <lineage>
        <taxon>Eukaryota</taxon>
        <taxon>Fungi</taxon>
        <taxon>Dikarya</taxon>
        <taxon>Basidiomycota</taxon>
        <taxon>Agaricomycotina</taxon>
        <taxon>Agaricomycetes</taxon>
        <taxon>Polyporales</taxon>
        <taxon>Steccherinaceae</taxon>
        <taxon>Steccherinum</taxon>
    </lineage>
</organism>
<keyword evidence="9" id="KW-1185">Reference proteome</keyword>
<evidence type="ECO:0000313" key="9">
    <source>
        <dbReference type="Proteomes" id="UP000292702"/>
    </source>
</evidence>
<reference evidence="8 9" key="1">
    <citation type="submission" date="2018-11" db="EMBL/GenBank/DDBJ databases">
        <title>Genome assembly of Steccherinum ochraceum LE-BIN_3174, the white-rot fungus of the Steccherinaceae family (The Residual Polyporoid clade, Polyporales, Basidiomycota).</title>
        <authorList>
            <person name="Fedorova T.V."/>
            <person name="Glazunova O.A."/>
            <person name="Landesman E.O."/>
            <person name="Moiseenko K.V."/>
            <person name="Psurtseva N.V."/>
            <person name="Savinova O.S."/>
            <person name="Shakhova N.V."/>
            <person name="Tyazhelova T.V."/>
            <person name="Vasina D.V."/>
        </authorList>
    </citation>
    <scope>NUCLEOTIDE SEQUENCE [LARGE SCALE GENOMIC DNA]</scope>
    <source>
        <strain evidence="8 9">LE-BIN_3174</strain>
    </source>
</reference>
<dbReference type="OrthoDB" id="5376138at2759"/>
<dbReference type="InterPro" id="IPR036259">
    <property type="entry name" value="MFS_trans_sf"/>
</dbReference>
<feature type="transmembrane region" description="Helical" evidence="6">
    <location>
        <begin position="257"/>
        <end position="276"/>
    </location>
</feature>
<keyword evidence="2 6" id="KW-0812">Transmembrane</keyword>
<feature type="transmembrane region" description="Helical" evidence="6">
    <location>
        <begin position="100"/>
        <end position="124"/>
    </location>
</feature>
<feature type="transmembrane region" description="Helical" evidence="6">
    <location>
        <begin position="433"/>
        <end position="460"/>
    </location>
</feature>
<feature type="transmembrane region" description="Helical" evidence="6">
    <location>
        <begin position="372"/>
        <end position="390"/>
    </location>
</feature>
<feature type="domain" description="Major facilitator superfamily (MFS) profile" evidence="7">
    <location>
        <begin position="100"/>
        <end position="528"/>
    </location>
</feature>
<dbReference type="PANTHER" id="PTHR23502">
    <property type="entry name" value="MAJOR FACILITATOR SUPERFAMILY"/>
    <property type="match status" value="1"/>
</dbReference>
<dbReference type="STRING" id="92696.A0A4R0RUM8"/>
<sequence length="546" mass="60518">MALSSHHEKLASKAADFSSAPVPSPTTSVSPTPSDSRIAIRVPSETEVPSSKEVETVNAELATEAVEGTIVETANGERIYVEFVENDPRNPINFSRTRKWVITITTSTFICAAVAGSSSYALGWPSMTRDLHTTNFKATAGISTFTAGYAIVPLLISSISEEFGRHPIYVVTTIGFMFMHLGVALADHIRTVLIVRFFGGVFGSGSILAAGTIADLWDPHERGLPMAIFSFNAVAFTGLGPVFAGYVEQNPHLEWRWIQWIHLILCGVLALATILFSKETRSDVILSRLARKLRKETGDPRFRARVEDERASLRTRIYISVTRPFYFMFTEPAVASFSLWVGFAWGITFVLIESIAPVFKTLHNFSQGSTGLVFITFFIGSSFGMCTNIIQERLYAKHVGTHGPEARLYHAMFAAILFPIAMYIYAWCTFPDVPWIALAIGITLFIWATFIMFLTVFNYLAECYGPFASSALGGQALCRNAAAAGFPLFTQQMYSALTYHWANTMFANIATLMIPIPFVLYFYGPQIRARSKFASQVKHRYNLSNS</sequence>
<proteinExistence type="predicted"/>
<dbReference type="Proteomes" id="UP000292702">
    <property type="component" value="Unassembled WGS sequence"/>
</dbReference>
<evidence type="ECO:0000256" key="1">
    <source>
        <dbReference type="ARBA" id="ARBA00004141"/>
    </source>
</evidence>
<feature type="transmembrane region" description="Helical" evidence="6">
    <location>
        <begin position="501"/>
        <end position="523"/>
    </location>
</feature>
<feature type="region of interest" description="Disordered" evidence="5">
    <location>
        <begin position="1"/>
        <end position="54"/>
    </location>
</feature>
<comment type="caution">
    <text evidence="8">The sequence shown here is derived from an EMBL/GenBank/DDBJ whole genome shotgun (WGS) entry which is preliminary data.</text>
</comment>
<evidence type="ECO:0000256" key="6">
    <source>
        <dbReference type="SAM" id="Phobius"/>
    </source>
</evidence>
<dbReference type="InterPro" id="IPR020846">
    <property type="entry name" value="MFS_dom"/>
</dbReference>
<dbReference type="GO" id="GO:0022857">
    <property type="term" value="F:transmembrane transporter activity"/>
    <property type="evidence" value="ECO:0007669"/>
    <property type="project" value="InterPro"/>
</dbReference>
<protein>
    <recommendedName>
        <fullName evidence="7">Major facilitator superfamily (MFS) profile domain-containing protein</fullName>
    </recommendedName>
</protein>
<evidence type="ECO:0000256" key="3">
    <source>
        <dbReference type="ARBA" id="ARBA00022989"/>
    </source>
</evidence>
<keyword evidence="4 6" id="KW-0472">Membrane</keyword>
<evidence type="ECO:0000256" key="5">
    <source>
        <dbReference type="SAM" id="MobiDB-lite"/>
    </source>
</evidence>
<dbReference type="AlphaFoldDB" id="A0A4R0RUM8"/>
<feature type="compositionally biased region" description="Low complexity" evidence="5">
    <location>
        <begin position="18"/>
        <end position="36"/>
    </location>
</feature>
<dbReference type="Pfam" id="PF07690">
    <property type="entry name" value="MFS_1"/>
    <property type="match status" value="1"/>
</dbReference>
<feature type="transmembrane region" description="Helical" evidence="6">
    <location>
        <begin position="192"/>
        <end position="214"/>
    </location>
</feature>
<comment type="subcellular location">
    <subcellularLocation>
        <location evidence="1">Membrane</location>
        <topology evidence="1">Multi-pass membrane protein</topology>
    </subcellularLocation>
</comment>
<evidence type="ECO:0000256" key="4">
    <source>
        <dbReference type="ARBA" id="ARBA00023136"/>
    </source>
</evidence>
<dbReference type="CDD" id="cd17323">
    <property type="entry name" value="MFS_Tpo1_MDR_like"/>
    <property type="match status" value="1"/>
</dbReference>
<dbReference type="SUPFAM" id="SSF103473">
    <property type="entry name" value="MFS general substrate transporter"/>
    <property type="match status" value="1"/>
</dbReference>
<dbReference type="GO" id="GO:0005886">
    <property type="term" value="C:plasma membrane"/>
    <property type="evidence" value="ECO:0007669"/>
    <property type="project" value="TreeGrafter"/>
</dbReference>
<dbReference type="FunFam" id="1.20.1250.20:FF:000082">
    <property type="entry name" value="MFS multidrug transporter, putative"/>
    <property type="match status" value="1"/>
</dbReference>